<sequence>MLFRLPAAPRCHSCRLFTTGSAGTAIGATAATDIPTPSHVAAPPRRQQRHSQLIRRRNTVAVATDMISRLRGAGMSPAEIVQMLRTLRHRASTPPATEVDPSLNERVCSILRRGAQDCQLHKLHQSVSNLTETLSVFTDAGVPEPMARDIVHNNPTLLALSKADVEALCSELLASGVDLGDFASILSQHSPHAVVSDNS</sequence>
<dbReference type="OrthoDB" id="365505at2759"/>
<dbReference type="Proteomes" id="UP000236319">
    <property type="component" value="Unassembled WGS sequence"/>
</dbReference>
<accession>A0A2H6K7L9</accession>
<evidence type="ECO:0000313" key="1">
    <source>
        <dbReference type="EMBL" id="GBE58993.1"/>
    </source>
</evidence>
<dbReference type="VEuPathDB" id="PiroplasmaDB:BOVATA_004860"/>
<keyword evidence="1" id="KW-0378">Hydrolase</keyword>
<protein>
    <submittedName>
        <fullName evidence="1">N-formylglutamate amidohydrolase, putative</fullName>
    </submittedName>
</protein>
<proteinExistence type="predicted"/>
<dbReference type="EMBL" id="BDSA01000001">
    <property type="protein sequence ID" value="GBE58993.1"/>
    <property type="molecule type" value="Genomic_DNA"/>
</dbReference>
<dbReference type="GeneID" id="39872763"/>
<evidence type="ECO:0000313" key="2">
    <source>
        <dbReference type="Proteomes" id="UP000236319"/>
    </source>
</evidence>
<gene>
    <name evidence="1" type="ORF">BOVATA_004860</name>
</gene>
<comment type="caution">
    <text evidence="1">The sequence shown here is derived from an EMBL/GenBank/DDBJ whole genome shotgun (WGS) entry which is preliminary data.</text>
</comment>
<reference evidence="1 2" key="1">
    <citation type="journal article" date="2017" name="BMC Genomics">
        <title>Whole-genome assembly of Babesia ovata and comparative genomics between closely related pathogens.</title>
        <authorList>
            <person name="Yamagishi J."/>
            <person name="Asada M."/>
            <person name="Hakimi H."/>
            <person name="Tanaka T.Q."/>
            <person name="Sugimoto C."/>
            <person name="Kawazu S."/>
        </authorList>
    </citation>
    <scope>NUCLEOTIDE SEQUENCE [LARGE SCALE GENOMIC DNA]</scope>
    <source>
        <strain evidence="1 2">Miyake</strain>
    </source>
</reference>
<name>A0A2H6K7L9_9APIC</name>
<dbReference type="AlphaFoldDB" id="A0A2H6K7L9"/>
<keyword evidence="2" id="KW-1185">Reference proteome</keyword>
<organism evidence="1 2">
    <name type="scientific">Babesia ovata</name>
    <dbReference type="NCBI Taxonomy" id="189622"/>
    <lineage>
        <taxon>Eukaryota</taxon>
        <taxon>Sar</taxon>
        <taxon>Alveolata</taxon>
        <taxon>Apicomplexa</taxon>
        <taxon>Aconoidasida</taxon>
        <taxon>Piroplasmida</taxon>
        <taxon>Babesiidae</taxon>
        <taxon>Babesia</taxon>
    </lineage>
</organism>
<dbReference type="RefSeq" id="XP_028865236.1">
    <property type="nucleotide sequence ID" value="XM_029009403.1"/>
</dbReference>
<dbReference type="GO" id="GO:0016787">
    <property type="term" value="F:hydrolase activity"/>
    <property type="evidence" value="ECO:0007669"/>
    <property type="project" value="UniProtKB-KW"/>
</dbReference>